<dbReference type="GO" id="GO:0000329">
    <property type="term" value="C:fungal-type vacuole membrane"/>
    <property type="evidence" value="ECO:0007669"/>
    <property type="project" value="TreeGrafter"/>
</dbReference>
<feature type="compositionally biased region" description="Polar residues" evidence="1">
    <location>
        <begin position="236"/>
        <end position="248"/>
    </location>
</feature>
<feature type="compositionally biased region" description="Gly residues" evidence="1">
    <location>
        <begin position="162"/>
        <end position="171"/>
    </location>
</feature>
<proteinExistence type="predicted"/>
<feature type="compositionally biased region" description="Polar residues" evidence="1">
    <location>
        <begin position="23"/>
        <end position="36"/>
    </location>
</feature>
<feature type="compositionally biased region" description="Low complexity" evidence="1">
    <location>
        <begin position="594"/>
        <end position="607"/>
    </location>
</feature>
<dbReference type="AlphaFoldDB" id="A0AA39WKY6"/>
<feature type="compositionally biased region" description="Acidic residues" evidence="1">
    <location>
        <begin position="179"/>
        <end position="195"/>
    </location>
</feature>
<dbReference type="EMBL" id="JAULSU010000005">
    <property type="protein sequence ID" value="KAK0617321.1"/>
    <property type="molecule type" value="Genomic_DNA"/>
</dbReference>
<dbReference type="PANTHER" id="PTHR22794">
    <property type="entry name" value="THAP DOMAIN PROTEIN 11"/>
    <property type="match status" value="1"/>
</dbReference>
<dbReference type="Proteomes" id="UP001175000">
    <property type="component" value="Unassembled WGS sequence"/>
</dbReference>
<feature type="region of interest" description="Disordered" evidence="1">
    <location>
        <begin position="526"/>
        <end position="561"/>
    </location>
</feature>
<feature type="compositionally biased region" description="Polar residues" evidence="1">
    <location>
        <begin position="142"/>
        <end position="154"/>
    </location>
</feature>
<protein>
    <submittedName>
        <fullName evidence="2">Uncharacterized protein</fullName>
    </submittedName>
</protein>
<feature type="compositionally biased region" description="Polar residues" evidence="1">
    <location>
        <begin position="302"/>
        <end position="337"/>
    </location>
</feature>
<feature type="region of interest" description="Disordered" evidence="1">
    <location>
        <begin position="578"/>
        <end position="612"/>
    </location>
</feature>
<gene>
    <name evidence="2" type="ORF">B0T14DRAFT_264981</name>
</gene>
<comment type="caution">
    <text evidence="2">The sequence shown here is derived from an EMBL/GenBank/DDBJ whole genome shotgun (WGS) entry which is preliminary data.</text>
</comment>
<sequence>MAKEKDSDVSGTSQSKRPALNRLESSSDQTQQLASHQQHHRAKGTKHIVGGGSRLHARVPSSKALHKHHAATSTTKLNRRRSLSPDHADTAGPSQASGHRRATSDLKLSGDGTSVSHIRKNSSHTSLKRNRSHVDVGKKTKSATNLKRTLSNPAVQKLLRSNGGGGGGGGSKVHFNLGDDQDDFEDDENQDDEWVDASTSASPLLSRRGSTATGIEQQSADSGARTTTDDTPDRTNLASFSGANSLSHSGGRALASHNQYLTSRILQRTPSHGAPPKMSVENVSALTGSSRQHSPDSGLGHDTSTLSGTPRNGAQVRPGSSGQELTSRFVGHNSQEPGSGLPVDSFLTAAAQHGGISRAAVNGKLEANGVRRPKSTGNLSQARGRNGHVHGLGIAAAATVAAVEDAPLTDEEDVDGGVLSVEPRTRRNNRGYVVPTDMSRTQQKLNLQRASSSLETAHPHPAMGMGLAGVPVAAGPLVGGLSYDTRDPRLSRLLERTGTEYLVVRRYQNPIARSLARLSQIPGVDKIRPIPRTGTGNTTRPSTAHSKRGSELGGGRPNPALVMRERDREPSVATLIGGQSAARRPMTPRSAFASSRRLTSHSVSSSLETDDDVRAIHDRQGQGLSGSSLVNGEGDQGTLAILRNMWDKNMDLSASQE</sequence>
<keyword evidence="3" id="KW-1185">Reference proteome</keyword>
<feature type="region of interest" description="Disordered" evidence="1">
    <location>
        <begin position="364"/>
        <end position="385"/>
    </location>
</feature>
<evidence type="ECO:0000313" key="3">
    <source>
        <dbReference type="Proteomes" id="UP001175000"/>
    </source>
</evidence>
<evidence type="ECO:0000313" key="2">
    <source>
        <dbReference type="EMBL" id="KAK0617321.1"/>
    </source>
</evidence>
<organism evidence="2 3">
    <name type="scientific">Immersiella caudata</name>
    <dbReference type="NCBI Taxonomy" id="314043"/>
    <lineage>
        <taxon>Eukaryota</taxon>
        <taxon>Fungi</taxon>
        <taxon>Dikarya</taxon>
        <taxon>Ascomycota</taxon>
        <taxon>Pezizomycotina</taxon>
        <taxon>Sordariomycetes</taxon>
        <taxon>Sordariomycetidae</taxon>
        <taxon>Sordariales</taxon>
        <taxon>Lasiosphaeriaceae</taxon>
        <taxon>Immersiella</taxon>
    </lineage>
</organism>
<feature type="compositionally biased region" description="Polar residues" evidence="1">
    <location>
        <begin position="197"/>
        <end position="221"/>
    </location>
</feature>
<name>A0AA39WKY6_9PEZI</name>
<dbReference type="PANTHER" id="PTHR22794:SF2">
    <property type="entry name" value="THAP DOMAIN-CONTAINING PROTEIN 11"/>
    <property type="match status" value="1"/>
</dbReference>
<reference evidence="2" key="1">
    <citation type="submission" date="2023-06" db="EMBL/GenBank/DDBJ databases">
        <title>Genome-scale phylogeny and comparative genomics of the fungal order Sordariales.</title>
        <authorList>
            <consortium name="Lawrence Berkeley National Laboratory"/>
            <person name="Hensen N."/>
            <person name="Bonometti L."/>
            <person name="Westerberg I."/>
            <person name="Brannstrom I.O."/>
            <person name="Guillou S."/>
            <person name="Cros-Aarteil S."/>
            <person name="Calhoun S."/>
            <person name="Haridas S."/>
            <person name="Kuo A."/>
            <person name="Mondo S."/>
            <person name="Pangilinan J."/>
            <person name="Riley R."/>
            <person name="Labutti K."/>
            <person name="Andreopoulos B."/>
            <person name="Lipzen A."/>
            <person name="Chen C."/>
            <person name="Yanf M."/>
            <person name="Daum C."/>
            <person name="Ng V."/>
            <person name="Clum A."/>
            <person name="Steindorff A."/>
            <person name="Ohm R."/>
            <person name="Martin F."/>
            <person name="Silar P."/>
            <person name="Natvig D."/>
            <person name="Lalanne C."/>
            <person name="Gautier V."/>
            <person name="Ament-Velasquez S.L."/>
            <person name="Kruys A."/>
            <person name="Hutchinson M.I."/>
            <person name="Powell A.J."/>
            <person name="Barry K."/>
            <person name="Miller A.N."/>
            <person name="Grigoriev I.V."/>
            <person name="Debuchy R."/>
            <person name="Gladieux P."/>
            <person name="Thoren M.H."/>
            <person name="Johannesson H."/>
        </authorList>
    </citation>
    <scope>NUCLEOTIDE SEQUENCE</scope>
    <source>
        <strain evidence="2">CBS 606.72</strain>
    </source>
</reference>
<feature type="compositionally biased region" description="Basic residues" evidence="1">
    <location>
        <begin position="37"/>
        <end position="46"/>
    </location>
</feature>
<evidence type="ECO:0000256" key="1">
    <source>
        <dbReference type="SAM" id="MobiDB-lite"/>
    </source>
</evidence>
<feature type="region of interest" description="Disordered" evidence="1">
    <location>
        <begin position="284"/>
        <end position="343"/>
    </location>
</feature>
<feature type="region of interest" description="Disordered" evidence="1">
    <location>
        <begin position="1"/>
        <end position="251"/>
    </location>
</feature>
<feature type="compositionally biased region" description="Polar residues" evidence="1">
    <location>
        <begin position="534"/>
        <end position="544"/>
    </location>
</feature>
<feature type="compositionally biased region" description="Basic residues" evidence="1">
    <location>
        <begin position="117"/>
        <end position="131"/>
    </location>
</feature>
<accession>A0AA39WKY6</accession>
<dbReference type="GO" id="GO:0031931">
    <property type="term" value="C:TORC1 complex"/>
    <property type="evidence" value="ECO:0007669"/>
    <property type="project" value="TreeGrafter"/>
</dbReference>